<sequence>MKKLAIIAGLTMAFGASGAWAFLNDNSNNTAQVPFAHSAAADDGSVAVSNDSHDKTKTTTITKTNSDNETKSYTKNYTKNDTDIDVKTKTNSDNSANSAAAFGSVSATTGGTAASWKDVGNTSNKTIDSFNTTTTTITTSINKNKIEADQYGAALAFPVMGSSNKSGGGDAGSGAGGGNGTGVGVGLGALLGLGAGGGAGVGGGAGSNAEGGAGAGLSVVSLTSGAANLQGVSVNGVGALQNNAGLGSLQQQQNNVQINASILP</sequence>
<proteinExistence type="predicted"/>
<keyword evidence="2" id="KW-0732">Signal</keyword>
<feature type="chain" id="PRO_5046180553" evidence="2">
    <location>
        <begin position="22"/>
        <end position="264"/>
    </location>
</feature>
<evidence type="ECO:0000313" key="4">
    <source>
        <dbReference type="Proteomes" id="UP000604737"/>
    </source>
</evidence>
<dbReference type="RefSeq" id="WP_189461595.1">
    <property type="nucleotide sequence ID" value="NZ_BMYO01000008.1"/>
</dbReference>
<accession>A0ABQ3H452</accession>
<reference evidence="4" key="1">
    <citation type="journal article" date="2019" name="Int. J. Syst. Evol. Microbiol.">
        <title>The Global Catalogue of Microorganisms (GCM) 10K type strain sequencing project: providing services to taxonomists for standard genome sequencing and annotation.</title>
        <authorList>
            <consortium name="The Broad Institute Genomics Platform"/>
            <consortium name="The Broad Institute Genome Sequencing Center for Infectious Disease"/>
            <person name="Wu L."/>
            <person name="Ma J."/>
        </authorList>
    </citation>
    <scope>NUCLEOTIDE SEQUENCE [LARGE SCALE GENOMIC DNA]</scope>
    <source>
        <strain evidence="4">KCTC 23701</strain>
    </source>
</reference>
<comment type="caution">
    <text evidence="3">The sequence shown here is derived from an EMBL/GenBank/DDBJ whole genome shotgun (WGS) entry which is preliminary data.</text>
</comment>
<feature type="region of interest" description="Disordered" evidence="1">
    <location>
        <begin position="45"/>
        <end position="69"/>
    </location>
</feature>
<evidence type="ECO:0000313" key="3">
    <source>
        <dbReference type="EMBL" id="GHD66472.1"/>
    </source>
</evidence>
<feature type="signal peptide" evidence="2">
    <location>
        <begin position="1"/>
        <end position="21"/>
    </location>
</feature>
<keyword evidence="4" id="KW-1185">Reference proteome</keyword>
<dbReference type="Proteomes" id="UP000604737">
    <property type="component" value="Unassembled WGS sequence"/>
</dbReference>
<evidence type="ECO:0000256" key="2">
    <source>
        <dbReference type="SAM" id="SignalP"/>
    </source>
</evidence>
<evidence type="ECO:0000256" key="1">
    <source>
        <dbReference type="SAM" id="MobiDB-lite"/>
    </source>
</evidence>
<name>A0ABQ3H452_9NEIS</name>
<organism evidence="3 4">
    <name type="scientific">Jeongeupia chitinilytica</name>
    <dbReference type="NCBI Taxonomy" id="1041641"/>
    <lineage>
        <taxon>Bacteria</taxon>
        <taxon>Pseudomonadati</taxon>
        <taxon>Pseudomonadota</taxon>
        <taxon>Betaproteobacteria</taxon>
        <taxon>Neisseriales</taxon>
        <taxon>Chitinibacteraceae</taxon>
        <taxon>Jeongeupia</taxon>
    </lineage>
</organism>
<protein>
    <submittedName>
        <fullName evidence="3">Uncharacterized protein</fullName>
    </submittedName>
</protein>
<gene>
    <name evidence="3" type="ORF">GCM10007350_28740</name>
</gene>
<dbReference type="EMBL" id="BMYO01000008">
    <property type="protein sequence ID" value="GHD66472.1"/>
    <property type="molecule type" value="Genomic_DNA"/>
</dbReference>